<evidence type="ECO:0000313" key="3">
    <source>
        <dbReference type="Proteomes" id="UP000775213"/>
    </source>
</evidence>
<dbReference type="Proteomes" id="UP000775213">
    <property type="component" value="Unassembled WGS sequence"/>
</dbReference>
<organism evidence="2 3">
    <name type="scientific">Dendrobium chrysotoxum</name>
    <name type="common">Orchid</name>
    <dbReference type="NCBI Taxonomy" id="161865"/>
    <lineage>
        <taxon>Eukaryota</taxon>
        <taxon>Viridiplantae</taxon>
        <taxon>Streptophyta</taxon>
        <taxon>Embryophyta</taxon>
        <taxon>Tracheophyta</taxon>
        <taxon>Spermatophyta</taxon>
        <taxon>Magnoliopsida</taxon>
        <taxon>Liliopsida</taxon>
        <taxon>Asparagales</taxon>
        <taxon>Orchidaceae</taxon>
        <taxon>Epidendroideae</taxon>
        <taxon>Malaxideae</taxon>
        <taxon>Dendrobiinae</taxon>
        <taxon>Dendrobium</taxon>
    </lineage>
</organism>
<dbReference type="EMBL" id="JAGFBR010000001">
    <property type="protein sequence ID" value="KAH0470368.1"/>
    <property type="molecule type" value="Genomic_DNA"/>
</dbReference>
<feature type="region of interest" description="Disordered" evidence="1">
    <location>
        <begin position="66"/>
        <end position="101"/>
    </location>
</feature>
<dbReference type="AlphaFoldDB" id="A0AAV7HQK2"/>
<accession>A0AAV7HQK2</accession>
<sequence>MAGQLLFTFQKGLTCEQIDLGNQIQFGLGFSTAELTLDGKSILSLNAAEADSPVLELVLGPVTDPVVPDEKKGGPEAAVEAPETGSIFEKGSSSGIPFTSKNQKNNYLRRVRRKIAKSRKIVEVKTLAQVDPEPVEDLPIPASFPLLQGSRFHPLAAASEEERVSRIASIPPCPVDYSIKRTSEEK</sequence>
<protein>
    <submittedName>
        <fullName evidence="2">Uncharacterized protein</fullName>
    </submittedName>
</protein>
<reference evidence="2 3" key="1">
    <citation type="journal article" date="2021" name="Hortic Res">
        <title>Chromosome-scale assembly of the Dendrobium chrysotoxum genome enhances the understanding of orchid evolution.</title>
        <authorList>
            <person name="Zhang Y."/>
            <person name="Zhang G.Q."/>
            <person name="Zhang D."/>
            <person name="Liu X.D."/>
            <person name="Xu X.Y."/>
            <person name="Sun W.H."/>
            <person name="Yu X."/>
            <person name="Zhu X."/>
            <person name="Wang Z.W."/>
            <person name="Zhao X."/>
            <person name="Zhong W.Y."/>
            <person name="Chen H."/>
            <person name="Yin W.L."/>
            <person name="Huang T."/>
            <person name="Niu S.C."/>
            <person name="Liu Z.J."/>
        </authorList>
    </citation>
    <scope>NUCLEOTIDE SEQUENCE [LARGE SCALE GENOMIC DNA]</scope>
    <source>
        <strain evidence="2">Lindl</strain>
    </source>
</reference>
<keyword evidence="3" id="KW-1185">Reference proteome</keyword>
<feature type="compositionally biased region" description="Polar residues" evidence="1">
    <location>
        <begin position="91"/>
        <end position="101"/>
    </location>
</feature>
<comment type="caution">
    <text evidence="2">The sequence shown here is derived from an EMBL/GenBank/DDBJ whole genome shotgun (WGS) entry which is preliminary data.</text>
</comment>
<evidence type="ECO:0000313" key="2">
    <source>
        <dbReference type="EMBL" id="KAH0470368.1"/>
    </source>
</evidence>
<evidence type="ECO:0000256" key="1">
    <source>
        <dbReference type="SAM" id="MobiDB-lite"/>
    </source>
</evidence>
<proteinExistence type="predicted"/>
<name>A0AAV7HQK2_DENCH</name>
<gene>
    <name evidence="2" type="ORF">IEQ34_000091</name>
</gene>